<evidence type="ECO:0000256" key="1">
    <source>
        <dbReference type="SAM" id="MobiDB-lite"/>
    </source>
</evidence>
<dbReference type="EMBL" id="MU004240">
    <property type="protein sequence ID" value="KAF2665342.1"/>
    <property type="molecule type" value="Genomic_DNA"/>
</dbReference>
<keyword evidence="2" id="KW-0812">Transmembrane</keyword>
<keyword evidence="2" id="KW-0472">Membrane</keyword>
<dbReference type="PANTHER" id="PTHR42028:SF1">
    <property type="entry name" value="YALI0E30657P"/>
    <property type="match status" value="1"/>
</dbReference>
<accession>A0A6A6TZS3</accession>
<sequence length="268" mass="28333">MRLPQFAAALSLITIAHAWPWPRAAENVARAVEGSFEGVFRRQNNGQATATATNTNTAATTNAPTNTATGHSISILGSGATGTAKVSNSSATTAYDPRDAPGGISMVTPGRFEPTKYYKAGDWFHFAWNYTSVQATPTAINIVAACSANQQTYTLAANMSYQPTGEIYWDTGAYQTSAGVQLLTNQYTLSVWDASQQATAAAKAGYLAGGSYIFGVYQPQANTPLADFKCPTCSGASNLEIMTWKALGGMAIITILTFTGFVTNFNVL</sequence>
<dbReference type="Pfam" id="PF23585">
    <property type="entry name" value="DUF7137"/>
    <property type="match status" value="1"/>
</dbReference>
<feature type="transmembrane region" description="Helical" evidence="2">
    <location>
        <begin position="246"/>
        <end position="267"/>
    </location>
</feature>
<keyword evidence="6" id="KW-1185">Reference proteome</keyword>
<evidence type="ECO:0000259" key="4">
    <source>
        <dbReference type="Pfam" id="PF23585"/>
    </source>
</evidence>
<feature type="domain" description="DUF7137" evidence="4">
    <location>
        <begin position="99"/>
        <end position="232"/>
    </location>
</feature>
<feature type="region of interest" description="Disordered" evidence="1">
    <location>
        <begin position="47"/>
        <end position="71"/>
    </location>
</feature>
<evidence type="ECO:0000313" key="5">
    <source>
        <dbReference type="EMBL" id="KAF2665342.1"/>
    </source>
</evidence>
<dbReference type="AlphaFoldDB" id="A0A6A6TZS3"/>
<protein>
    <recommendedName>
        <fullName evidence="4">DUF7137 domain-containing protein</fullName>
    </recommendedName>
</protein>
<dbReference type="OrthoDB" id="2435509at2759"/>
<feature type="signal peptide" evidence="3">
    <location>
        <begin position="1"/>
        <end position="18"/>
    </location>
</feature>
<proteinExistence type="predicted"/>
<name>A0A6A6TZS3_9PEZI</name>
<reference evidence="5" key="1">
    <citation type="journal article" date="2020" name="Stud. Mycol.">
        <title>101 Dothideomycetes genomes: a test case for predicting lifestyles and emergence of pathogens.</title>
        <authorList>
            <person name="Haridas S."/>
            <person name="Albert R."/>
            <person name="Binder M."/>
            <person name="Bloem J."/>
            <person name="Labutti K."/>
            <person name="Salamov A."/>
            <person name="Andreopoulos B."/>
            <person name="Baker S."/>
            <person name="Barry K."/>
            <person name="Bills G."/>
            <person name="Bluhm B."/>
            <person name="Cannon C."/>
            <person name="Castanera R."/>
            <person name="Culley D."/>
            <person name="Daum C."/>
            <person name="Ezra D."/>
            <person name="Gonzalez J."/>
            <person name="Henrissat B."/>
            <person name="Kuo A."/>
            <person name="Liang C."/>
            <person name="Lipzen A."/>
            <person name="Lutzoni F."/>
            <person name="Magnuson J."/>
            <person name="Mondo S."/>
            <person name="Nolan M."/>
            <person name="Ohm R."/>
            <person name="Pangilinan J."/>
            <person name="Park H.-J."/>
            <person name="Ramirez L."/>
            <person name="Alfaro M."/>
            <person name="Sun H."/>
            <person name="Tritt A."/>
            <person name="Yoshinaga Y."/>
            <person name="Zwiers L.-H."/>
            <person name="Turgeon B."/>
            <person name="Goodwin S."/>
            <person name="Spatafora J."/>
            <person name="Crous P."/>
            <person name="Grigoriev I."/>
        </authorList>
    </citation>
    <scope>NUCLEOTIDE SEQUENCE</scope>
    <source>
        <strain evidence="5">CBS 115976</strain>
    </source>
</reference>
<evidence type="ECO:0000313" key="6">
    <source>
        <dbReference type="Proteomes" id="UP000799302"/>
    </source>
</evidence>
<keyword evidence="2" id="KW-1133">Transmembrane helix</keyword>
<feature type="compositionally biased region" description="Low complexity" evidence="1">
    <location>
        <begin position="48"/>
        <end position="69"/>
    </location>
</feature>
<dbReference type="InterPro" id="IPR055561">
    <property type="entry name" value="DUF7137"/>
</dbReference>
<dbReference type="PANTHER" id="PTHR42028">
    <property type="entry name" value="CHROMOSOME 1, WHOLE GENOME SHOTGUN SEQUENCE"/>
    <property type="match status" value="1"/>
</dbReference>
<keyword evidence="3" id="KW-0732">Signal</keyword>
<dbReference type="Proteomes" id="UP000799302">
    <property type="component" value="Unassembled WGS sequence"/>
</dbReference>
<gene>
    <name evidence="5" type="ORF">BT63DRAFT_442759</name>
</gene>
<feature type="chain" id="PRO_5025374986" description="DUF7137 domain-containing protein" evidence="3">
    <location>
        <begin position="19"/>
        <end position="268"/>
    </location>
</feature>
<evidence type="ECO:0000256" key="3">
    <source>
        <dbReference type="SAM" id="SignalP"/>
    </source>
</evidence>
<organism evidence="5 6">
    <name type="scientific">Microthyrium microscopicum</name>
    <dbReference type="NCBI Taxonomy" id="703497"/>
    <lineage>
        <taxon>Eukaryota</taxon>
        <taxon>Fungi</taxon>
        <taxon>Dikarya</taxon>
        <taxon>Ascomycota</taxon>
        <taxon>Pezizomycotina</taxon>
        <taxon>Dothideomycetes</taxon>
        <taxon>Dothideomycetes incertae sedis</taxon>
        <taxon>Microthyriales</taxon>
        <taxon>Microthyriaceae</taxon>
        <taxon>Microthyrium</taxon>
    </lineage>
</organism>
<evidence type="ECO:0000256" key="2">
    <source>
        <dbReference type="SAM" id="Phobius"/>
    </source>
</evidence>